<comment type="caution">
    <text evidence="1">The sequence shown here is derived from an EMBL/GenBank/DDBJ whole genome shotgun (WGS) entry which is preliminary data.</text>
</comment>
<gene>
    <name evidence="1" type="ORF">C4N9_20780</name>
</gene>
<dbReference type="EMBL" id="QEYD01000017">
    <property type="protein sequence ID" value="PWE26698.1"/>
    <property type="molecule type" value="Genomic_DNA"/>
</dbReference>
<name>A0A2U2C489_9RHOB</name>
<dbReference type="Proteomes" id="UP000244940">
    <property type="component" value="Unassembled WGS sequence"/>
</dbReference>
<dbReference type="GeneID" id="94367334"/>
<sequence length="66" mass="7810">MEQLISEIERHCAERQITPQAFLREAINASWRQWQDWKDGKASPRLETADRIRAYMRDNPPIRAAS</sequence>
<organism evidence="1 2">
    <name type="scientific">Pararhodobacter marinus</name>
    <dbReference type="NCBI Taxonomy" id="2184063"/>
    <lineage>
        <taxon>Bacteria</taxon>
        <taxon>Pseudomonadati</taxon>
        <taxon>Pseudomonadota</taxon>
        <taxon>Alphaproteobacteria</taxon>
        <taxon>Rhodobacterales</taxon>
        <taxon>Paracoccaceae</taxon>
        <taxon>Pararhodobacter</taxon>
    </lineage>
</organism>
<evidence type="ECO:0000313" key="2">
    <source>
        <dbReference type="Proteomes" id="UP000244940"/>
    </source>
</evidence>
<protein>
    <recommendedName>
        <fullName evidence="3">Transcriptional regulator</fullName>
    </recommendedName>
</protein>
<dbReference type="OrthoDB" id="7874026at2"/>
<dbReference type="AlphaFoldDB" id="A0A2U2C489"/>
<dbReference type="RefSeq" id="WP_109535259.1">
    <property type="nucleotide sequence ID" value="NZ_QEYD01000017.1"/>
</dbReference>
<keyword evidence="2" id="KW-1185">Reference proteome</keyword>
<evidence type="ECO:0008006" key="3">
    <source>
        <dbReference type="Google" id="ProtNLM"/>
    </source>
</evidence>
<evidence type="ECO:0000313" key="1">
    <source>
        <dbReference type="EMBL" id="PWE26698.1"/>
    </source>
</evidence>
<proteinExistence type="predicted"/>
<reference evidence="1 2" key="1">
    <citation type="submission" date="2018-05" db="EMBL/GenBank/DDBJ databases">
        <title>Pararhodobacter marina sp. nov., isolated from deep-sea water of the Indian Ocean.</title>
        <authorList>
            <person name="Lai Q.Sr."/>
            <person name="Liu X."/>
            <person name="Shao Z."/>
        </authorList>
    </citation>
    <scope>NUCLEOTIDE SEQUENCE [LARGE SCALE GENOMIC DNA]</scope>
    <source>
        <strain evidence="1 2">CIC4N-9</strain>
    </source>
</reference>
<accession>A0A2U2C489</accession>